<feature type="domain" description="Reverse transcriptase Ty1/copia-type" evidence="2">
    <location>
        <begin position="2"/>
        <end position="155"/>
    </location>
</feature>
<dbReference type="AlphaFoldDB" id="A0A9P1EFL3"/>
<dbReference type="Pfam" id="PF07727">
    <property type="entry name" value="RVT_2"/>
    <property type="match status" value="1"/>
</dbReference>
<evidence type="ECO:0000313" key="3">
    <source>
        <dbReference type="EMBL" id="CAH9103547.1"/>
    </source>
</evidence>
<comment type="caution">
    <text evidence="3">The sequence shown here is derived from an EMBL/GenBank/DDBJ whole genome shotgun (WGS) entry which is preliminary data.</text>
</comment>
<accession>A0A9P1EFL3</accession>
<protein>
    <recommendedName>
        <fullName evidence="2">Reverse transcriptase Ty1/copia-type domain-containing protein</fullName>
    </recommendedName>
</protein>
<keyword evidence="1" id="KW-0732">Signal</keyword>
<evidence type="ECO:0000259" key="2">
    <source>
        <dbReference type="Pfam" id="PF07727"/>
    </source>
</evidence>
<name>A0A9P1EFL3_CUSEU</name>
<dbReference type="OrthoDB" id="1301386at2759"/>
<dbReference type="InterPro" id="IPR013103">
    <property type="entry name" value="RVT_2"/>
</dbReference>
<evidence type="ECO:0000256" key="1">
    <source>
        <dbReference type="SAM" id="SignalP"/>
    </source>
</evidence>
<dbReference type="Proteomes" id="UP001152484">
    <property type="component" value="Unassembled WGS sequence"/>
</dbReference>
<feature type="chain" id="PRO_5040294672" description="Reverse transcriptase Ty1/copia-type domain-containing protein" evidence="1">
    <location>
        <begin position="21"/>
        <end position="159"/>
    </location>
</feature>
<proteinExistence type="predicted"/>
<dbReference type="PANTHER" id="PTHR43383:SF2">
    <property type="entry name" value="AMIDOHYDROLASE 2 FAMILY PROTEIN"/>
    <property type="match status" value="1"/>
</dbReference>
<keyword evidence="4" id="KW-1185">Reference proteome</keyword>
<feature type="signal peptide" evidence="1">
    <location>
        <begin position="1"/>
        <end position="20"/>
    </location>
</feature>
<dbReference type="PANTHER" id="PTHR43383">
    <property type="entry name" value="NODULIN 6"/>
    <property type="match status" value="1"/>
</dbReference>
<gene>
    <name evidence="3" type="ORF">CEURO_LOCUS16163</name>
</gene>
<sequence length="159" mass="17820">MFAPVAKMVTVCTLLAIAASRNWETHQMDVDNAFLHGNLQEEVYMHLPPGYSSAKSGQVCKLLRSLYGLRQAPRCWFSKLTTTLIAYGFSQSHVDYSLFTLHRGEHILCILVYVDDLLITGSSSQMICSFKSYLAHKFPIKDLGSVKYFLGLKVARGPP</sequence>
<dbReference type="EMBL" id="CAMAPE010000045">
    <property type="protein sequence ID" value="CAH9103547.1"/>
    <property type="molecule type" value="Genomic_DNA"/>
</dbReference>
<reference evidence="3" key="1">
    <citation type="submission" date="2022-07" db="EMBL/GenBank/DDBJ databases">
        <authorList>
            <person name="Macas J."/>
            <person name="Novak P."/>
            <person name="Neumann P."/>
        </authorList>
    </citation>
    <scope>NUCLEOTIDE SEQUENCE</scope>
</reference>
<evidence type="ECO:0000313" key="4">
    <source>
        <dbReference type="Proteomes" id="UP001152484"/>
    </source>
</evidence>
<organism evidence="3 4">
    <name type="scientific">Cuscuta europaea</name>
    <name type="common">European dodder</name>
    <dbReference type="NCBI Taxonomy" id="41803"/>
    <lineage>
        <taxon>Eukaryota</taxon>
        <taxon>Viridiplantae</taxon>
        <taxon>Streptophyta</taxon>
        <taxon>Embryophyta</taxon>
        <taxon>Tracheophyta</taxon>
        <taxon>Spermatophyta</taxon>
        <taxon>Magnoliopsida</taxon>
        <taxon>eudicotyledons</taxon>
        <taxon>Gunneridae</taxon>
        <taxon>Pentapetalae</taxon>
        <taxon>asterids</taxon>
        <taxon>lamiids</taxon>
        <taxon>Solanales</taxon>
        <taxon>Convolvulaceae</taxon>
        <taxon>Cuscuteae</taxon>
        <taxon>Cuscuta</taxon>
        <taxon>Cuscuta subgen. Cuscuta</taxon>
    </lineage>
</organism>
<dbReference type="InterPro" id="IPR043502">
    <property type="entry name" value="DNA/RNA_pol_sf"/>
</dbReference>
<dbReference type="SUPFAM" id="SSF56672">
    <property type="entry name" value="DNA/RNA polymerases"/>
    <property type="match status" value="1"/>
</dbReference>